<dbReference type="EMBL" id="SHKY01000001">
    <property type="protein sequence ID" value="RZU51976.1"/>
    <property type="molecule type" value="Genomic_DNA"/>
</dbReference>
<name>A0A4V2G7B7_9ACTN</name>
<comment type="caution">
    <text evidence="1">The sequence shown here is derived from an EMBL/GenBank/DDBJ whole genome shotgun (WGS) entry which is preliminary data.</text>
</comment>
<evidence type="ECO:0000313" key="2">
    <source>
        <dbReference type="Proteomes" id="UP000292564"/>
    </source>
</evidence>
<proteinExistence type="predicted"/>
<dbReference type="RefSeq" id="WP_130510658.1">
    <property type="nucleotide sequence ID" value="NZ_SHKY01000001.1"/>
</dbReference>
<protein>
    <submittedName>
        <fullName evidence="1">Uncharacterized protein</fullName>
    </submittedName>
</protein>
<gene>
    <name evidence="1" type="ORF">EV385_3816</name>
</gene>
<sequence>MPGRVTTVLARWSRKRPRLRFVAAALVLPVTAAVVWPGLPHAFGQPGVDPETLCRQVLEEMRSSAEGRSLFESAVADCTVVVRDKSAGGQLMAARSLLAGLVSAGAPRPVAMASGAAPGCVRGPGRPVLATTIPTLSATFAAMQNVQETTFELRRLGGTQDIFAVTTSGQDPGQPATVDIERDQFGPGESYQWRVRARGDQAVEDAAWQQAAVAAGDGDIDETRYHSSLPGWSDWCEFTVSADAPDLRSLDPNIDLDNVRELGLRPDRRYAVTLTVREWRTVLEPLEFDVGSVIDADNGSEEVATNPAGNIGTAIRGRIRAVGATAPASRPVSVTLDGGQWASLAWELANWAGIQDEMADEDEEVPDGAAFWALLDRISTRLGGPAHPTLGHER</sequence>
<dbReference type="OrthoDB" id="3296470at2"/>
<accession>A0A4V2G7B7</accession>
<dbReference type="AlphaFoldDB" id="A0A4V2G7B7"/>
<keyword evidence="2" id="KW-1185">Reference proteome</keyword>
<organism evidence="1 2">
    <name type="scientific">Krasilnikovia cinnamomea</name>
    <dbReference type="NCBI Taxonomy" id="349313"/>
    <lineage>
        <taxon>Bacteria</taxon>
        <taxon>Bacillati</taxon>
        <taxon>Actinomycetota</taxon>
        <taxon>Actinomycetes</taxon>
        <taxon>Micromonosporales</taxon>
        <taxon>Micromonosporaceae</taxon>
        <taxon>Krasilnikovia</taxon>
    </lineage>
</organism>
<evidence type="ECO:0000313" key="1">
    <source>
        <dbReference type="EMBL" id="RZU51976.1"/>
    </source>
</evidence>
<reference evidence="1 2" key="1">
    <citation type="submission" date="2019-02" db="EMBL/GenBank/DDBJ databases">
        <title>Sequencing the genomes of 1000 actinobacteria strains.</title>
        <authorList>
            <person name="Klenk H.-P."/>
        </authorList>
    </citation>
    <scope>NUCLEOTIDE SEQUENCE [LARGE SCALE GENOMIC DNA]</scope>
    <source>
        <strain evidence="1 2">DSM 45162</strain>
    </source>
</reference>
<dbReference type="Proteomes" id="UP000292564">
    <property type="component" value="Unassembled WGS sequence"/>
</dbReference>